<dbReference type="GO" id="GO:0003954">
    <property type="term" value="F:NADH dehydrogenase activity"/>
    <property type="evidence" value="ECO:0007669"/>
    <property type="project" value="TreeGrafter"/>
</dbReference>
<accession>A0A383AUR2</accession>
<feature type="non-terminal residue" evidence="3">
    <location>
        <position position="249"/>
    </location>
</feature>
<sequence>KNSLWQFDLKRVESITGVSPETVREAARSFAQTSTSAIVYALDNIPLSQHTECARAIVDLALVTGNLGKANAGIYPLRPGTNDQGSWDVGCVPNMLPGYINVEDQEGAATMENFWNVGLPKQSGVGLLQATSSISDGLIKSMLVVGDSPSFSDGSIGDLASTVRDLEFLVVQDSFMSALAESADVVLPSVTFAEKEGTYTNMERRVQPLRNVLSVDGNSSMPDWWVTCQIAQAMNASGFDYHCAAQILD</sequence>
<evidence type="ECO:0000259" key="2">
    <source>
        <dbReference type="Pfam" id="PF00384"/>
    </source>
</evidence>
<dbReference type="InterPro" id="IPR006656">
    <property type="entry name" value="Mopterin_OxRdtase"/>
</dbReference>
<keyword evidence="1" id="KW-0560">Oxidoreductase</keyword>
<reference evidence="3" key="1">
    <citation type="submission" date="2018-05" db="EMBL/GenBank/DDBJ databases">
        <authorList>
            <person name="Lanie J.A."/>
            <person name="Ng W.-L."/>
            <person name="Kazmierczak K.M."/>
            <person name="Andrzejewski T.M."/>
            <person name="Davidsen T.M."/>
            <person name="Wayne K.J."/>
            <person name="Tettelin H."/>
            <person name="Glass J.I."/>
            <person name="Rusch D."/>
            <person name="Podicherti R."/>
            <person name="Tsui H.-C.T."/>
            <person name="Winkler M.E."/>
        </authorList>
    </citation>
    <scope>NUCLEOTIDE SEQUENCE</scope>
</reference>
<gene>
    <name evidence="3" type="ORF">METZ01_LOCUS464258</name>
</gene>
<feature type="non-terminal residue" evidence="3">
    <location>
        <position position="1"/>
    </location>
</feature>
<dbReference type="Gene3D" id="3.40.228.10">
    <property type="entry name" value="Dimethylsulfoxide Reductase, domain 2"/>
    <property type="match status" value="1"/>
</dbReference>
<dbReference type="GO" id="GO:0022904">
    <property type="term" value="P:respiratory electron transport chain"/>
    <property type="evidence" value="ECO:0007669"/>
    <property type="project" value="TreeGrafter"/>
</dbReference>
<dbReference type="PANTHER" id="PTHR43105">
    <property type="entry name" value="RESPIRATORY NITRATE REDUCTASE"/>
    <property type="match status" value="1"/>
</dbReference>
<protein>
    <recommendedName>
        <fullName evidence="2">Molybdopterin oxidoreductase domain-containing protein</fullName>
    </recommendedName>
</protein>
<dbReference type="AlphaFoldDB" id="A0A383AUR2"/>
<dbReference type="Gene3D" id="3.40.50.740">
    <property type="match status" value="1"/>
</dbReference>
<evidence type="ECO:0000313" key="3">
    <source>
        <dbReference type="EMBL" id="SVE11404.1"/>
    </source>
</evidence>
<proteinExistence type="predicted"/>
<feature type="domain" description="Molybdopterin oxidoreductase" evidence="2">
    <location>
        <begin position="48"/>
        <end position="232"/>
    </location>
</feature>
<dbReference type="InterPro" id="IPR050123">
    <property type="entry name" value="Prok_molybdopt-oxidoreductase"/>
</dbReference>
<dbReference type="Pfam" id="PF00384">
    <property type="entry name" value="Molybdopterin"/>
    <property type="match status" value="1"/>
</dbReference>
<dbReference type="SUPFAM" id="SSF53706">
    <property type="entry name" value="Formate dehydrogenase/DMSO reductase, domains 1-3"/>
    <property type="match status" value="1"/>
</dbReference>
<evidence type="ECO:0000256" key="1">
    <source>
        <dbReference type="ARBA" id="ARBA00023002"/>
    </source>
</evidence>
<name>A0A383AUR2_9ZZZZ</name>
<organism evidence="3">
    <name type="scientific">marine metagenome</name>
    <dbReference type="NCBI Taxonomy" id="408172"/>
    <lineage>
        <taxon>unclassified sequences</taxon>
        <taxon>metagenomes</taxon>
        <taxon>ecological metagenomes</taxon>
    </lineage>
</organism>
<dbReference type="GO" id="GO:0016020">
    <property type="term" value="C:membrane"/>
    <property type="evidence" value="ECO:0007669"/>
    <property type="project" value="TreeGrafter"/>
</dbReference>
<dbReference type="PANTHER" id="PTHR43105:SF14">
    <property type="entry name" value="FORMATE DEHYDROGENASE H"/>
    <property type="match status" value="1"/>
</dbReference>
<dbReference type="EMBL" id="UINC01195026">
    <property type="protein sequence ID" value="SVE11404.1"/>
    <property type="molecule type" value="Genomic_DNA"/>
</dbReference>